<dbReference type="Proteomes" id="UP000541444">
    <property type="component" value="Unassembled WGS sequence"/>
</dbReference>
<evidence type="ECO:0000313" key="2">
    <source>
        <dbReference type="Proteomes" id="UP000541444"/>
    </source>
</evidence>
<protein>
    <submittedName>
        <fullName evidence="1">Uncharacterized protein</fullName>
    </submittedName>
</protein>
<gene>
    <name evidence="1" type="ORF">GIB67_042192</name>
</gene>
<proteinExistence type="predicted"/>
<name>A0A7J7LDZ8_9MAGN</name>
<reference evidence="1 2" key="1">
    <citation type="journal article" date="2020" name="IScience">
        <title>Genome Sequencing of the Endangered Kingdonia uniflora (Circaeasteraceae, Ranunculales) Reveals Potential Mechanisms of Evolutionary Specialization.</title>
        <authorList>
            <person name="Sun Y."/>
            <person name="Deng T."/>
            <person name="Zhang A."/>
            <person name="Moore M.J."/>
            <person name="Landis J.B."/>
            <person name="Lin N."/>
            <person name="Zhang H."/>
            <person name="Zhang X."/>
            <person name="Huang J."/>
            <person name="Zhang X."/>
            <person name="Sun H."/>
            <person name="Wang H."/>
        </authorList>
    </citation>
    <scope>NUCLEOTIDE SEQUENCE [LARGE SCALE GENOMIC DNA]</scope>
    <source>
        <strain evidence="1">TB1705</strain>
        <tissue evidence="1">Leaf</tissue>
    </source>
</reference>
<accession>A0A7J7LDZ8</accession>
<dbReference type="AlphaFoldDB" id="A0A7J7LDZ8"/>
<dbReference type="OrthoDB" id="153872at2759"/>
<sequence>MKFDYDLGGESDLFKAPELFIEEPVIGFDPMTATISLISCGENGISTQTFKAEDIESIQNEQLLSEVFYECKKDLLAKSAIEEPLTDVLGVDITALCLEEAVADKDVSSLECPIQTSVSSQCLNSVERIHGEETRPNFLDFHVLVNEGAHGIQRAFSEGDIQLRFLNYFKSALFICLEYVDSISSVSSCIPGCGGGSLILSFPDRLLAMAMAMAMAMAISEAISDALNQNL</sequence>
<organism evidence="1 2">
    <name type="scientific">Kingdonia uniflora</name>
    <dbReference type="NCBI Taxonomy" id="39325"/>
    <lineage>
        <taxon>Eukaryota</taxon>
        <taxon>Viridiplantae</taxon>
        <taxon>Streptophyta</taxon>
        <taxon>Embryophyta</taxon>
        <taxon>Tracheophyta</taxon>
        <taxon>Spermatophyta</taxon>
        <taxon>Magnoliopsida</taxon>
        <taxon>Ranunculales</taxon>
        <taxon>Circaeasteraceae</taxon>
        <taxon>Kingdonia</taxon>
    </lineage>
</organism>
<dbReference type="EMBL" id="JACGCM010002347">
    <property type="protein sequence ID" value="KAF6140779.1"/>
    <property type="molecule type" value="Genomic_DNA"/>
</dbReference>
<keyword evidence="2" id="KW-1185">Reference proteome</keyword>
<evidence type="ECO:0000313" key="1">
    <source>
        <dbReference type="EMBL" id="KAF6140779.1"/>
    </source>
</evidence>
<comment type="caution">
    <text evidence="1">The sequence shown here is derived from an EMBL/GenBank/DDBJ whole genome shotgun (WGS) entry which is preliminary data.</text>
</comment>